<dbReference type="EMBL" id="CH473977">
    <property type="protein sequence ID" value="EDL98070.1"/>
    <property type="molecule type" value="Genomic_DNA"/>
</dbReference>
<dbReference type="Proteomes" id="UP000234681">
    <property type="component" value="Chromosome 17"/>
</dbReference>
<dbReference type="AlphaFoldDB" id="A6J6S1"/>
<organism evidence="1 2">
    <name type="scientific">Rattus norvegicus</name>
    <name type="common">Rat</name>
    <dbReference type="NCBI Taxonomy" id="10116"/>
    <lineage>
        <taxon>Eukaryota</taxon>
        <taxon>Metazoa</taxon>
        <taxon>Chordata</taxon>
        <taxon>Craniata</taxon>
        <taxon>Vertebrata</taxon>
        <taxon>Euteleostomi</taxon>
        <taxon>Mammalia</taxon>
        <taxon>Eutheria</taxon>
        <taxon>Euarchontoglires</taxon>
        <taxon>Glires</taxon>
        <taxon>Rodentia</taxon>
        <taxon>Myomorpha</taxon>
        <taxon>Muroidea</taxon>
        <taxon>Muridae</taxon>
        <taxon>Murinae</taxon>
        <taxon>Rattus</taxon>
    </lineage>
</organism>
<protein>
    <submittedName>
        <fullName evidence="1">RCG44081, isoform CRA_a</fullName>
    </submittedName>
</protein>
<accession>A6J6S1</accession>
<reference evidence="2" key="1">
    <citation type="submission" date="2005-09" db="EMBL/GenBank/DDBJ databases">
        <authorList>
            <person name="Mural R.J."/>
            <person name="Li P.W."/>
            <person name="Adams M.D."/>
            <person name="Amanatides P.G."/>
            <person name="Baden-Tillson H."/>
            <person name="Barnstead M."/>
            <person name="Chin S.H."/>
            <person name="Dew I."/>
            <person name="Evans C.A."/>
            <person name="Ferriera S."/>
            <person name="Flanigan M."/>
            <person name="Fosler C."/>
            <person name="Glodek A."/>
            <person name="Gu Z."/>
            <person name="Holt R.A."/>
            <person name="Jennings D."/>
            <person name="Kraft C.L."/>
            <person name="Lu F."/>
            <person name="Nguyen T."/>
            <person name="Nusskern D.R."/>
            <person name="Pfannkoch C.M."/>
            <person name="Sitter C."/>
            <person name="Sutton G.G."/>
            <person name="Venter J.C."/>
            <person name="Wang Z."/>
            <person name="Woodage T."/>
            <person name="Zheng X.H."/>
            <person name="Zhong F."/>
        </authorList>
    </citation>
    <scope>NUCLEOTIDE SEQUENCE [LARGE SCALE GENOMIC DNA]</scope>
    <source>
        <strain>BN</strain>
        <strain evidence="2">Sprague-Dawley</strain>
    </source>
</reference>
<gene>
    <name evidence="1" type="ORF">rCG_44081</name>
</gene>
<sequence>MWSRLPADLVRLPYGTETTLGLCQVFKQNSCTPEFRGEQNLGLETKWPTLMPGMVALGRQRQESLCDLRLVCSTEYVPEQPEL</sequence>
<evidence type="ECO:0000313" key="1">
    <source>
        <dbReference type="EMBL" id="EDL98070.1"/>
    </source>
</evidence>
<evidence type="ECO:0000313" key="2">
    <source>
        <dbReference type="Proteomes" id="UP000234681"/>
    </source>
</evidence>
<name>A6J6S1_RAT</name>
<proteinExistence type="predicted"/>